<evidence type="ECO:0000313" key="7">
    <source>
        <dbReference type="Proteomes" id="UP000191153"/>
    </source>
</evidence>
<keyword evidence="7" id="KW-1185">Reference proteome</keyword>
<evidence type="ECO:0000256" key="3">
    <source>
        <dbReference type="ARBA" id="ARBA00023274"/>
    </source>
</evidence>
<dbReference type="SUPFAM" id="SSF143800">
    <property type="entry name" value="L28p-like"/>
    <property type="match status" value="1"/>
</dbReference>
<sequence length="85" mass="9335">MKRCEVTGKGIAFGNQISHSHRVSGRTWEPNLQTTKIVIKGTPVKVKVCTKALKTLKGATEAEVMQFLKANNNTLSARLVKILSK</sequence>
<dbReference type="Proteomes" id="UP000191153">
    <property type="component" value="Unassembled WGS sequence"/>
</dbReference>
<dbReference type="HAMAP" id="MF_00373">
    <property type="entry name" value="Ribosomal_bL28"/>
    <property type="match status" value="1"/>
</dbReference>
<dbReference type="NCBIfam" id="TIGR00009">
    <property type="entry name" value="L28"/>
    <property type="match status" value="1"/>
</dbReference>
<name>A0A1T4P095_9FUSO</name>
<dbReference type="GO" id="GO:1990904">
    <property type="term" value="C:ribonucleoprotein complex"/>
    <property type="evidence" value="ECO:0007669"/>
    <property type="project" value="UniProtKB-KW"/>
</dbReference>
<dbReference type="AlphaFoldDB" id="A0A1T4P095"/>
<evidence type="ECO:0000313" key="6">
    <source>
        <dbReference type="EMBL" id="SJZ84849.1"/>
    </source>
</evidence>
<dbReference type="Pfam" id="PF00830">
    <property type="entry name" value="Ribosomal_L28"/>
    <property type="match status" value="1"/>
</dbReference>
<dbReference type="GO" id="GO:0005840">
    <property type="term" value="C:ribosome"/>
    <property type="evidence" value="ECO:0007669"/>
    <property type="project" value="UniProtKB-KW"/>
</dbReference>
<accession>A0A1T4P095</accession>
<dbReference type="InterPro" id="IPR026569">
    <property type="entry name" value="Ribosomal_bL28"/>
</dbReference>
<dbReference type="Gene3D" id="2.30.170.40">
    <property type="entry name" value="Ribosomal protein L28/L24"/>
    <property type="match status" value="1"/>
</dbReference>
<dbReference type="GO" id="GO:0003735">
    <property type="term" value="F:structural constituent of ribosome"/>
    <property type="evidence" value="ECO:0007669"/>
    <property type="project" value="InterPro"/>
</dbReference>
<dbReference type="STRING" id="180163.SAMN02745174_01742"/>
<dbReference type="PANTHER" id="PTHR39080:SF1">
    <property type="entry name" value="LARGE RIBOSOMAL SUBUNIT PROTEIN BL28A"/>
    <property type="match status" value="1"/>
</dbReference>
<reference evidence="6 7" key="1">
    <citation type="submission" date="2017-02" db="EMBL/GenBank/DDBJ databases">
        <authorList>
            <person name="Peterson S.W."/>
        </authorList>
    </citation>
    <scope>NUCLEOTIDE SEQUENCE [LARGE SCALE GENOMIC DNA]</scope>
    <source>
        <strain evidence="6 7">ATCC 700028</strain>
    </source>
</reference>
<dbReference type="OrthoDB" id="9805609at2"/>
<dbReference type="InterPro" id="IPR034704">
    <property type="entry name" value="Ribosomal_bL28/bL31-like_sf"/>
</dbReference>
<keyword evidence="3 5" id="KW-0687">Ribonucleoprotein</keyword>
<dbReference type="PANTHER" id="PTHR39080">
    <property type="entry name" value="50S RIBOSOMAL PROTEIN L28"/>
    <property type="match status" value="1"/>
</dbReference>
<organism evidence="6 7">
    <name type="scientific">Cetobacterium ceti</name>
    <dbReference type="NCBI Taxonomy" id="180163"/>
    <lineage>
        <taxon>Bacteria</taxon>
        <taxon>Fusobacteriati</taxon>
        <taxon>Fusobacteriota</taxon>
        <taxon>Fusobacteriia</taxon>
        <taxon>Fusobacteriales</taxon>
        <taxon>Fusobacteriaceae</taxon>
        <taxon>Cetobacterium</taxon>
    </lineage>
</organism>
<dbReference type="EMBL" id="FUWX01000012">
    <property type="protein sequence ID" value="SJZ84849.1"/>
    <property type="molecule type" value="Genomic_DNA"/>
</dbReference>
<evidence type="ECO:0000256" key="5">
    <source>
        <dbReference type="HAMAP-Rule" id="MF_00373"/>
    </source>
</evidence>
<evidence type="ECO:0000256" key="1">
    <source>
        <dbReference type="ARBA" id="ARBA00008760"/>
    </source>
</evidence>
<dbReference type="InterPro" id="IPR050096">
    <property type="entry name" value="Bacterial_rp_bL28"/>
</dbReference>
<comment type="similarity">
    <text evidence="1 5">Belongs to the bacterial ribosomal protein bL28 family.</text>
</comment>
<dbReference type="InterPro" id="IPR001383">
    <property type="entry name" value="Ribosomal_bL28_bact-type"/>
</dbReference>
<evidence type="ECO:0000256" key="2">
    <source>
        <dbReference type="ARBA" id="ARBA00022980"/>
    </source>
</evidence>
<dbReference type="RefSeq" id="WP_078694206.1">
    <property type="nucleotide sequence ID" value="NZ_FUWX01000012.1"/>
</dbReference>
<protein>
    <recommendedName>
        <fullName evidence="4 5">Large ribosomal subunit protein bL28</fullName>
    </recommendedName>
</protein>
<proteinExistence type="inferred from homology"/>
<gene>
    <name evidence="5" type="primary">rpmB</name>
    <name evidence="6" type="ORF">SAMN02745174_01742</name>
</gene>
<evidence type="ECO:0000256" key="4">
    <source>
        <dbReference type="ARBA" id="ARBA00035174"/>
    </source>
</evidence>
<keyword evidence="2 5" id="KW-0689">Ribosomal protein</keyword>
<dbReference type="GO" id="GO:0006412">
    <property type="term" value="P:translation"/>
    <property type="evidence" value="ECO:0007669"/>
    <property type="project" value="UniProtKB-UniRule"/>
</dbReference>
<dbReference type="InterPro" id="IPR037147">
    <property type="entry name" value="Ribosomal_bL28_sf"/>
</dbReference>